<dbReference type="Pfam" id="PF00565">
    <property type="entry name" value="SNase"/>
    <property type="match status" value="1"/>
</dbReference>
<keyword evidence="1" id="KW-1133">Transmembrane helix</keyword>
<evidence type="ECO:0000256" key="1">
    <source>
        <dbReference type="SAM" id="Phobius"/>
    </source>
</evidence>
<keyword evidence="1" id="KW-0812">Transmembrane</keyword>
<comment type="caution">
    <text evidence="3">The sequence shown here is derived from an EMBL/GenBank/DDBJ whole genome shotgun (WGS) entry which is preliminary data.</text>
</comment>
<evidence type="ECO:0000313" key="4">
    <source>
        <dbReference type="Proteomes" id="UP000239724"/>
    </source>
</evidence>
<dbReference type="EMBL" id="NHRY01000094">
    <property type="protein sequence ID" value="PPQ34675.1"/>
    <property type="molecule type" value="Genomic_DNA"/>
</dbReference>
<proteinExistence type="predicted"/>
<dbReference type="SMART" id="SM00318">
    <property type="entry name" value="SNc"/>
    <property type="match status" value="1"/>
</dbReference>
<evidence type="ECO:0000313" key="3">
    <source>
        <dbReference type="EMBL" id="PPQ34675.1"/>
    </source>
</evidence>
<keyword evidence="1" id="KW-0472">Membrane</keyword>
<dbReference type="InterPro" id="IPR016071">
    <property type="entry name" value="Staphylococal_nuclease_OB-fold"/>
</dbReference>
<reference evidence="3 4" key="1">
    <citation type="journal article" date="2018" name="Arch. Microbiol.">
        <title>New insights into the metabolic potential of the phototrophic purple bacterium Rhodopila globiformis DSM 161(T) from its draft genome sequence and evidence for a vanadium-dependent nitrogenase.</title>
        <authorList>
            <person name="Imhoff J.F."/>
            <person name="Rahn T."/>
            <person name="Kunzel S."/>
            <person name="Neulinger S.C."/>
        </authorList>
    </citation>
    <scope>NUCLEOTIDE SEQUENCE [LARGE SCALE GENOMIC DNA]</scope>
    <source>
        <strain evidence="3 4">DSM 161</strain>
    </source>
</reference>
<accession>A0A2S6NJ03</accession>
<dbReference type="SUPFAM" id="SSF50199">
    <property type="entry name" value="Staphylococcal nuclease"/>
    <property type="match status" value="1"/>
</dbReference>
<keyword evidence="4" id="KW-1185">Reference proteome</keyword>
<dbReference type="Proteomes" id="UP000239724">
    <property type="component" value="Unassembled WGS sequence"/>
</dbReference>
<sequence length="198" mass="20498">MQAGTTTTGAWVTFVRHRRRIFKPSRRRAGFRLRMPPPGVWLAAAGGAATLAAAAWLFVRSSDAPALAPADSHVGAPADKLAVLDGDTLRLGDWVVRLAGITAPPRGSVCRNGEQPVDCGVAAANALAALVRGRAVDCTIKGHDGQGRPVADCVAGPEALSAALVREGWARAEAPALQADERAARAAGRGLWRSGGRS</sequence>
<gene>
    <name evidence="3" type="ORF">CCS01_09945</name>
</gene>
<feature type="domain" description="TNase-like" evidence="2">
    <location>
        <begin position="83"/>
        <end position="194"/>
    </location>
</feature>
<protein>
    <recommendedName>
        <fullName evidence="2">TNase-like domain-containing protein</fullName>
    </recommendedName>
</protein>
<dbReference type="Gene3D" id="2.40.50.90">
    <property type="match status" value="1"/>
</dbReference>
<organism evidence="3 4">
    <name type="scientific">Rhodopila globiformis</name>
    <name type="common">Rhodopseudomonas globiformis</name>
    <dbReference type="NCBI Taxonomy" id="1071"/>
    <lineage>
        <taxon>Bacteria</taxon>
        <taxon>Pseudomonadati</taxon>
        <taxon>Pseudomonadota</taxon>
        <taxon>Alphaproteobacteria</taxon>
        <taxon>Acetobacterales</taxon>
        <taxon>Acetobacteraceae</taxon>
        <taxon>Rhodopila</taxon>
    </lineage>
</organism>
<dbReference type="AlphaFoldDB" id="A0A2S6NJ03"/>
<name>A0A2S6NJ03_RHOGL</name>
<dbReference type="InterPro" id="IPR035437">
    <property type="entry name" value="SNase_OB-fold_sf"/>
</dbReference>
<feature type="transmembrane region" description="Helical" evidence="1">
    <location>
        <begin position="40"/>
        <end position="59"/>
    </location>
</feature>
<evidence type="ECO:0000259" key="2">
    <source>
        <dbReference type="PROSITE" id="PS50830"/>
    </source>
</evidence>
<dbReference type="PROSITE" id="PS50830">
    <property type="entry name" value="TNASE_3"/>
    <property type="match status" value="1"/>
</dbReference>